<dbReference type="Gene3D" id="3.40.50.720">
    <property type="entry name" value="NAD(P)-binding Rossmann-like Domain"/>
    <property type="match status" value="1"/>
</dbReference>
<dbReference type="HOGENOM" id="CLU_007383_6_0_12"/>
<evidence type="ECO:0000259" key="1">
    <source>
        <dbReference type="Pfam" id="PF01370"/>
    </source>
</evidence>
<dbReference type="AlphaFoldDB" id="V5WLI1"/>
<protein>
    <submittedName>
        <fullName evidence="2">3-beta hydroxysteroid dehydrogenase/isomerase family protein</fullName>
        <ecNumber evidence="2">1.1.1.219</ecNumber>
    </submittedName>
</protein>
<accession>V5WLI1</accession>
<dbReference type="GO" id="GO:0045552">
    <property type="term" value="F:dihydroflavanol 4-reductase activity"/>
    <property type="evidence" value="ECO:0007669"/>
    <property type="project" value="UniProtKB-EC"/>
</dbReference>
<feature type="domain" description="NAD-dependent epimerase/dehydratase" evidence="1">
    <location>
        <begin position="8"/>
        <end position="194"/>
    </location>
</feature>
<dbReference type="eggNOG" id="COG0451">
    <property type="taxonomic scope" value="Bacteria"/>
</dbReference>
<dbReference type="EC" id="1.1.1.219" evidence="2"/>
<dbReference type="InterPro" id="IPR036291">
    <property type="entry name" value="NAD(P)-bd_dom_sf"/>
</dbReference>
<dbReference type="GO" id="GO:0005737">
    <property type="term" value="C:cytoplasm"/>
    <property type="evidence" value="ECO:0007669"/>
    <property type="project" value="TreeGrafter"/>
</dbReference>
<dbReference type="InterPro" id="IPR001509">
    <property type="entry name" value="Epimerase_deHydtase"/>
</dbReference>
<keyword evidence="2" id="KW-0413">Isomerase</keyword>
<dbReference type="Pfam" id="PF01370">
    <property type="entry name" value="Epimerase"/>
    <property type="match status" value="1"/>
</dbReference>
<dbReference type="SUPFAM" id="SSF51735">
    <property type="entry name" value="NAD(P)-binding Rossmann-fold domains"/>
    <property type="match status" value="1"/>
</dbReference>
<dbReference type="STRING" id="1307761.L21SP2_3446"/>
<dbReference type="InterPro" id="IPR051783">
    <property type="entry name" value="NAD(P)-dependent_oxidoreduct"/>
</dbReference>
<sequence>MIQSGRETGTIEDLDVERVTGDLLSREDVYHAVQGADYVIHTAANTQIWPGRSELIWKINFDAVTYIADAVQEYGISRYIHVGTANSFGPGTKDAPGTEENGYTDHRYRLDYQDSKHAAQEYLLQRHKLEGLPVLILNPGFMLGAWDSKPGAGEMLLAIHEGRTPGYAPGGKMYVAASDVSRTAADALTAGQEGECYILGGENLSYREAFAMMAEVTGSSTPSLKIPAFAVWLYGLWGSVSAAILRREPNLSLAMARISNADCYYSSRKAREELNFSPGPVKDGMRACFEWLQKHGYTKTAT</sequence>
<dbReference type="GO" id="GO:0016853">
    <property type="term" value="F:isomerase activity"/>
    <property type="evidence" value="ECO:0007669"/>
    <property type="project" value="UniProtKB-KW"/>
</dbReference>
<dbReference type="PANTHER" id="PTHR48079">
    <property type="entry name" value="PROTEIN YEEZ"/>
    <property type="match status" value="1"/>
</dbReference>
<dbReference type="KEGG" id="slr:L21SP2_3446"/>
<dbReference type="GO" id="GO:0004029">
    <property type="term" value="F:aldehyde dehydrogenase (NAD+) activity"/>
    <property type="evidence" value="ECO:0007669"/>
    <property type="project" value="TreeGrafter"/>
</dbReference>
<dbReference type="PANTHER" id="PTHR48079:SF6">
    <property type="entry name" value="NAD(P)-BINDING DOMAIN-CONTAINING PROTEIN-RELATED"/>
    <property type="match status" value="1"/>
</dbReference>
<name>V5WLI1_9SPIO</name>
<gene>
    <name evidence="2" type="ORF">L21SP2_3446</name>
</gene>
<proteinExistence type="predicted"/>
<evidence type="ECO:0000313" key="2">
    <source>
        <dbReference type="EMBL" id="AHC16782.1"/>
    </source>
</evidence>
<dbReference type="Proteomes" id="UP000018680">
    <property type="component" value="Chromosome"/>
</dbReference>
<organism evidence="2 3">
    <name type="scientific">Salinispira pacifica</name>
    <dbReference type="NCBI Taxonomy" id="1307761"/>
    <lineage>
        <taxon>Bacteria</taxon>
        <taxon>Pseudomonadati</taxon>
        <taxon>Spirochaetota</taxon>
        <taxon>Spirochaetia</taxon>
        <taxon>Spirochaetales</taxon>
        <taxon>Spirochaetaceae</taxon>
        <taxon>Salinispira</taxon>
    </lineage>
</organism>
<keyword evidence="3" id="KW-1185">Reference proteome</keyword>
<reference evidence="2 3" key="1">
    <citation type="journal article" date="2015" name="Stand. Genomic Sci.">
        <title>Complete genome sequence and description of Salinispira pacifica gen. nov., sp. nov., a novel spirochaete isolated form a hypersaline microbial mat.</title>
        <authorList>
            <person name="Ben Hania W."/>
            <person name="Joseph M."/>
            <person name="Schumann P."/>
            <person name="Bunk B."/>
            <person name="Fiebig A."/>
            <person name="Sproer C."/>
            <person name="Klenk H.P."/>
            <person name="Fardeau M.L."/>
            <person name="Spring S."/>
        </authorList>
    </citation>
    <scope>NUCLEOTIDE SEQUENCE [LARGE SCALE GENOMIC DNA]</scope>
    <source>
        <strain evidence="2 3">L21-RPul-D2</strain>
    </source>
</reference>
<keyword evidence="2" id="KW-0560">Oxidoreductase</keyword>
<dbReference type="EMBL" id="CP006939">
    <property type="protein sequence ID" value="AHC16782.1"/>
    <property type="molecule type" value="Genomic_DNA"/>
</dbReference>
<evidence type="ECO:0000313" key="3">
    <source>
        <dbReference type="Proteomes" id="UP000018680"/>
    </source>
</evidence>